<dbReference type="EMBL" id="JBGFTU010000017">
    <property type="protein sequence ID" value="MEZ0166059.1"/>
    <property type="molecule type" value="Genomic_DNA"/>
</dbReference>
<reference evidence="1 2" key="1">
    <citation type="submission" date="2024-07" db="EMBL/GenBank/DDBJ databases">
        <authorList>
            <person name="Thanompreechachai J."/>
            <person name="Duangmal K."/>
        </authorList>
    </citation>
    <scope>NUCLEOTIDE SEQUENCE [LARGE SCALE GENOMIC DNA]</scope>
    <source>
        <strain evidence="1 2">LSe6-4</strain>
    </source>
</reference>
<protein>
    <recommendedName>
        <fullName evidence="3">NERD domain-containing protein</fullName>
    </recommendedName>
</protein>
<proteinExistence type="predicted"/>
<evidence type="ECO:0008006" key="3">
    <source>
        <dbReference type="Google" id="ProtNLM"/>
    </source>
</evidence>
<sequence length="186" mass="20514">MSGVSEPGGAEFDVDGTLFRFPTDWIVSIFDEWPVYHEAAGALGVQGCDVVALDHDTLWLIEMKDYTYPGAVPPPDLVRTVGQKAVGTMALLFALQRATADSPATEFARRCAGARRVRLALHVEIPDGGRGEKQVRAVLVPLQQQLRRATRSLRLDRPVVTGTLLVGGVEWTARRDPTTRSRHRDR</sequence>
<dbReference type="RefSeq" id="WP_370442281.1">
    <property type="nucleotide sequence ID" value="NZ_JBGFTU010000017.1"/>
</dbReference>
<gene>
    <name evidence="1" type="ORF">AB2L27_14970</name>
</gene>
<comment type="caution">
    <text evidence="1">The sequence shown here is derived from an EMBL/GenBank/DDBJ whole genome shotgun (WGS) entry which is preliminary data.</text>
</comment>
<evidence type="ECO:0000313" key="2">
    <source>
        <dbReference type="Proteomes" id="UP001565927"/>
    </source>
</evidence>
<name>A0ABV4H429_9ACTN</name>
<evidence type="ECO:0000313" key="1">
    <source>
        <dbReference type="EMBL" id="MEZ0166059.1"/>
    </source>
</evidence>
<dbReference type="Proteomes" id="UP001565927">
    <property type="component" value="Unassembled WGS sequence"/>
</dbReference>
<keyword evidence="2" id="KW-1185">Reference proteome</keyword>
<accession>A0ABV4H429</accession>
<organism evidence="1 2">
    <name type="scientific">Kineococcus halophytocola</name>
    <dbReference type="NCBI Taxonomy" id="3234027"/>
    <lineage>
        <taxon>Bacteria</taxon>
        <taxon>Bacillati</taxon>
        <taxon>Actinomycetota</taxon>
        <taxon>Actinomycetes</taxon>
        <taxon>Kineosporiales</taxon>
        <taxon>Kineosporiaceae</taxon>
        <taxon>Kineococcus</taxon>
    </lineage>
</organism>